<dbReference type="EMBL" id="VSSQ01079710">
    <property type="protein sequence ID" value="MPN29150.1"/>
    <property type="molecule type" value="Genomic_DNA"/>
</dbReference>
<sequence length="106" mass="12294">MERRNEFSVIFDHGTPELRIFSDRTPAVIPCEHHLFRAGTLFLRDLLLRREIFRKTVPYPGYQKAGLRIAGFRLGGFQKLFSFRDFAFSFQIKGNELGPAHPIGRV</sequence>
<gene>
    <name evidence="1" type="ORF">SDC9_176601</name>
</gene>
<name>A0A645GS96_9ZZZZ</name>
<evidence type="ECO:0000313" key="1">
    <source>
        <dbReference type="EMBL" id="MPN29150.1"/>
    </source>
</evidence>
<protein>
    <submittedName>
        <fullName evidence="1">Uncharacterized protein</fullName>
    </submittedName>
</protein>
<dbReference type="AlphaFoldDB" id="A0A645GS96"/>
<reference evidence="1" key="1">
    <citation type="submission" date="2019-08" db="EMBL/GenBank/DDBJ databases">
        <authorList>
            <person name="Kucharzyk K."/>
            <person name="Murdoch R.W."/>
            <person name="Higgins S."/>
            <person name="Loffler F."/>
        </authorList>
    </citation>
    <scope>NUCLEOTIDE SEQUENCE</scope>
</reference>
<accession>A0A645GS96</accession>
<comment type="caution">
    <text evidence="1">The sequence shown here is derived from an EMBL/GenBank/DDBJ whole genome shotgun (WGS) entry which is preliminary data.</text>
</comment>
<organism evidence="1">
    <name type="scientific">bioreactor metagenome</name>
    <dbReference type="NCBI Taxonomy" id="1076179"/>
    <lineage>
        <taxon>unclassified sequences</taxon>
        <taxon>metagenomes</taxon>
        <taxon>ecological metagenomes</taxon>
    </lineage>
</organism>
<proteinExistence type="predicted"/>